<organism evidence="2 3">
    <name type="scientific">Forsythia ovata</name>
    <dbReference type="NCBI Taxonomy" id="205694"/>
    <lineage>
        <taxon>Eukaryota</taxon>
        <taxon>Viridiplantae</taxon>
        <taxon>Streptophyta</taxon>
        <taxon>Embryophyta</taxon>
        <taxon>Tracheophyta</taxon>
        <taxon>Spermatophyta</taxon>
        <taxon>Magnoliopsida</taxon>
        <taxon>eudicotyledons</taxon>
        <taxon>Gunneridae</taxon>
        <taxon>Pentapetalae</taxon>
        <taxon>asterids</taxon>
        <taxon>lamiids</taxon>
        <taxon>Lamiales</taxon>
        <taxon>Oleaceae</taxon>
        <taxon>Forsythieae</taxon>
        <taxon>Forsythia</taxon>
    </lineage>
</organism>
<comment type="caution">
    <text evidence="2">The sequence shown here is derived from an EMBL/GenBank/DDBJ whole genome shotgun (WGS) entry which is preliminary data.</text>
</comment>
<dbReference type="AlphaFoldDB" id="A0ABD1SR68"/>
<evidence type="ECO:0000313" key="3">
    <source>
        <dbReference type="Proteomes" id="UP001604277"/>
    </source>
</evidence>
<evidence type="ECO:0000313" key="2">
    <source>
        <dbReference type="EMBL" id="KAL2503210.1"/>
    </source>
</evidence>
<dbReference type="Proteomes" id="UP001604277">
    <property type="component" value="Unassembled WGS sequence"/>
</dbReference>
<reference evidence="3" key="1">
    <citation type="submission" date="2024-07" db="EMBL/GenBank/DDBJ databases">
        <title>Two chromosome-level genome assemblies of Korean endemic species Abeliophyllum distichum and Forsythia ovata (Oleaceae).</title>
        <authorList>
            <person name="Jang H."/>
        </authorList>
    </citation>
    <scope>NUCLEOTIDE SEQUENCE [LARGE SCALE GENOMIC DNA]</scope>
</reference>
<feature type="compositionally biased region" description="Basic and acidic residues" evidence="1">
    <location>
        <begin position="22"/>
        <end position="32"/>
    </location>
</feature>
<feature type="region of interest" description="Disordered" evidence="1">
    <location>
        <begin position="8"/>
        <end position="58"/>
    </location>
</feature>
<protein>
    <submittedName>
        <fullName evidence="2">TBC1 domain family member 5-like protein A-like</fullName>
    </submittedName>
</protein>
<keyword evidence="3" id="KW-1185">Reference proteome</keyword>
<name>A0ABD1SR68_9LAMI</name>
<dbReference type="EMBL" id="JBFOLJ010000010">
    <property type="protein sequence ID" value="KAL2503210.1"/>
    <property type="molecule type" value="Genomic_DNA"/>
</dbReference>
<accession>A0ABD1SR68</accession>
<evidence type="ECO:0000256" key="1">
    <source>
        <dbReference type="SAM" id="MobiDB-lite"/>
    </source>
</evidence>
<gene>
    <name evidence="2" type="ORF">Fot_37058</name>
</gene>
<proteinExistence type="predicted"/>
<sequence length="183" mass="19602">MRIQLRSIDKMLPTNSPSHIHRVNDHENELERSSIGSNLSTDENDAESNDAESCGTNPECSPLPVSNFPKVITLKMNENFYLVHFNGYGSLGGILSEETSEGAAASEDEKALNGRSGQNNVAGFTADGCESSLGTSSGETVDSNLMVSLRNLGQSMLENIQVIESVFQQDPGQAGPLGELVQK</sequence>